<dbReference type="AlphaFoldDB" id="A0AAE1D6N3"/>
<feature type="transmembrane region" description="Helical" evidence="1">
    <location>
        <begin position="60"/>
        <end position="82"/>
    </location>
</feature>
<sequence length="263" mass="29917">MSNPESKTYAKFEWELNLGEGLALCAGSQALDSRSKSSNCCKRPLGKEINSVTFKVNWGWYYRKAYVCFITASIVTVSLVNWGWYYRKAYMCFITASSVTVSLVNWGWYYRKAYMCFITASIVTVSLVNWGWYYRKAYMCFITASSVTVSLVNWGCQLGLVLQNGLHVFHHRLKFTVSLVNWGWYYRTAYMCFITASSVTVSLVNWGWYYRTAYMCCITASSSLSHWLTGAGITERPTCVSSPPQVSLSHDSRVSAGYLLGLH</sequence>
<proteinExistence type="predicted"/>
<feature type="transmembrane region" description="Helical" evidence="1">
    <location>
        <begin position="114"/>
        <end position="134"/>
    </location>
</feature>
<gene>
    <name evidence="2" type="ORF">RRG08_021234</name>
</gene>
<protein>
    <submittedName>
        <fullName evidence="2">Uncharacterized protein</fullName>
    </submittedName>
</protein>
<keyword evidence="1" id="KW-0472">Membrane</keyword>
<organism evidence="2 3">
    <name type="scientific">Elysia crispata</name>
    <name type="common">lettuce slug</name>
    <dbReference type="NCBI Taxonomy" id="231223"/>
    <lineage>
        <taxon>Eukaryota</taxon>
        <taxon>Metazoa</taxon>
        <taxon>Spiralia</taxon>
        <taxon>Lophotrochozoa</taxon>
        <taxon>Mollusca</taxon>
        <taxon>Gastropoda</taxon>
        <taxon>Heterobranchia</taxon>
        <taxon>Euthyneura</taxon>
        <taxon>Panpulmonata</taxon>
        <taxon>Sacoglossa</taxon>
        <taxon>Placobranchoidea</taxon>
        <taxon>Plakobranchidae</taxon>
        <taxon>Elysia</taxon>
    </lineage>
</organism>
<reference evidence="2" key="1">
    <citation type="journal article" date="2023" name="G3 (Bethesda)">
        <title>A reference genome for the long-term kleptoplast-retaining sea slug Elysia crispata morphotype clarki.</title>
        <authorList>
            <person name="Eastman K.E."/>
            <person name="Pendleton A.L."/>
            <person name="Shaikh M.A."/>
            <person name="Suttiyut T."/>
            <person name="Ogas R."/>
            <person name="Tomko P."/>
            <person name="Gavelis G."/>
            <person name="Widhalm J.R."/>
            <person name="Wisecaver J.H."/>
        </authorList>
    </citation>
    <scope>NUCLEOTIDE SEQUENCE</scope>
    <source>
        <strain evidence="2">ECLA1</strain>
    </source>
</reference>
<evidence type="ECO:0000313" key="2">
    <source>
        <dbReference type="EMBL" id="KAK3759287.1"/>
    </source>
</evidence>
<keyword evidence="1" id="KW-1133">Transmembrane helix</keyword>
<comment type="caution">
    <text evidence="2">The sequence shown here is derived from an EMBL/GenBank/DDBJ whole genome shotgun (WGS) entry which is preliminary data.</text>
</comment>
<keyword evidence="1" id="KW-0812">Transmembrane</keyword>
<feature type="transmembrane region" description="Helical" evidence="1">
    <location>
        <begin position="141"/>
        <end position="164"/>
    </location>
</feature>
<dbReference type="EMBL" id="JAWDGP010005144">
    <property type="protein sequence ID" value="KAK3759287.1"/>
    <property type="molecule type" value="Genomic_DNA"/>
</dbReference>
<feature type="transmembrane region" description="Helical" evidence="1">
    <location>
        <begin position="184"/>
        <end position="206"/>
    </location>
</feature>
<accession>A0AAE1D6N3</accession>
<keyword evidence="3" id="KW-1185">Reference proteome</keyword>
<evidence type="ECO:0000313" key="3">
    <source>
        <dbReference type="Proteomes" id="UP001283361"/>
    </source>
</evidence>
<dbReference type="Proteomes" id="UP001283361">
    <property type="component" value="Unassembled WGS sequence"/>
</dbReference>
<evidence type="ECO:0000256" key="1">
    <source>
        <dbReference type="SAM" id="Phobius"/>
    </source>
</evidence>
<name>A0AAE1D6N3_9GAST</name>